<dbReference type="AlphaFoldDB" id="A0A2G6E4I7"/>
<feature type="domain" description="DUF83" evidence="14">
    <location>
        <begin position="21"/>
        <end position="196"/>
    </location>
</feature>
<dbReference type="Gene3D" id="3.90.320.10">
    <property type="match status" value="1"/>
</dbReference>
<dbReference type="EMBL" id="PDPS01000029">
    <property type="protein sequence ID" value="PID56979.1"/>
    <property type="molecule type" value="Genomic_DNA"/>
</dbReference>
<evidence type="ECO:0000256" key="9">
    <source>
        <dbReference type="ARBA" id="ARBA00023004"/>
    </source>
</evidence>
<evidence type="ECO:0000256" key="1">
    <source>
        <dbReference type="ARBA" id="ARBA00001966"/>
    </source>
</evidence>
<dbReference type="NCBIfam" id="TIGR00372">
    <property type="entry name" value="cas4"/>
    <property type="match status" value="1"/>
</dbReference>
<dbReference type="PANTHER" id="PTHR36531">
    <property type="entry name" value="CRISPR-ASSOCIATED EXONUCLEASE CAS4"/>
    <property type="match status" value="1"/>
</dbReference>
<evidence type="ECO:0000256" key="7">
    <source>
        <dbReference type="ARBA" id="ARBA00022801"/>
    </source>
</evidence>
<evidence type="ECO:0000259" key="14">
    <source>
        <dbReference type="Pfam" id="PF01930"/>
    </source>
</evidence>
<evidence type="ECO:0000313" key="16">
    <source>
        <dbReference type="Proteomes" id="UP000229740"/>
    </source>
</evidence>
<keyword evidence="11 13" id="KW-0051">Antiviral defense</keyword>
<dbReference type="InterPro" id="IPR022765">
    <property type="entry name" value="Dna2/Cas4_DUF83"/>
</dbReference>
<evidence type="ECO:0000256" key="4">
    <source>
        <dbReference type="ARBA" id="ARBA00020049"/>
    </source>
</evidence>
<keyword evidence="7 13" id="KW-0378">Hydrolase</keyword>
<comment type="caution">
    <text evidence="15">The sequence shown here is derived from an EMBL/GenBank/DDBJ whole genome shotgun (WGS) entry which is preliminary data.</text>
</comment>
<proteinExistence type="inferred from homology"/>
<comment type="cofactor">
    <cofactor evidence="1">
        <name>[4Fe-4S] cluster</name>
        <dbReference type="ChEBI" id="CHEBI:49883"/>
    </cofactor>
</comment>
<gene>
    <name evidence="15" type="primary">cas4</name>
    <name evidence="15" type="ORF">CSB45_08630</name>
</gene>
<evidence type="ECO:0000256" key="12">
    <source>
        <dbReference type="ARBA" id="ARBA00023211"/>
    </source>
</evidence>
<accession>A0A2G6E4I7</accession>
<dbReference type="GO" id="GO:0051607">
    <property type="term" value="P:defense response to virus"/>
    <property type="evidence" value="ECO:0007669"/>
    <property type="project" value="UniProtKB-KW"/>
</dbReference>
<keyword evidence="9 13" id="KW-0408">Iron</keyword>
<comment type="function">
    <text evidence="13">CRISPR (clustered regularly interspaced short palindromic repeat) is an adaptive immune system that provides protection against mobile genetic elements (viruses, transposable elements and conjugative plasmids). CRISPR clusters contain sequences complementary to antecedent mobile elements and target invading nucleic acids. CRISPR clusters are transcribed and processed into CRISPR RNA (crRNA).</text>
</comment>
<comment type="cofactor">
    <cofactor evidence="13">
        <name>iron-sulfur cluster</name>
        <dbReference type="ChEBI" id="CHEBI:30408"/>
    </cofactor>
</comment>
<organism evidence="15 16">
    <name type="scientific">candidate division KSB3 bacterium</name>
    <dbReference type="NCBI Taxonomy" id="2044937"/>
    <lineage>
        <taxon>Bacteria</taxon>
        <taxon>candidate division KSB3</taxon>
    </lineage>
</organism>
<dbReference type="GO" id="GO:0046872">
    <property type="term" value="F:metal ion binding"/>
    <property type="evidence" value="ECO:0007669"/>
    <property type="project" value="UniProtKB-KW"/>
</dbReference>
<dbReference type="InterPro" id="IPR011604">
    <property type="entry name" value="PDDEXK-like_dom_sf"/>
</dbReference>
<evidence type="ECO:0000256" key="3">
    <source>
        <dbReference type="ARBA" id="ARBA00012768"/>
    </source>
</evidence>
<sequence length="212" mass="24648">MGRAPGLGLCLPSLMDYIPISSLNQYSYCPKSAWYQFVAGEFYESADTLEGALLHERCDSSERSVLDGVIQTRTVWLYSDRYGLVGLADLVEERAESIWPVEYKKGRPGEWKNQQIQLCAQALCLEEMRGLKRPIRKGYLYYAASRTRQAVRFSRRLRAQTLHTIEAVHALMNTGQRPEGRYSRKCPRCSLYTICLPREVERIKTRRRWPRF</sequence>
<keyword evidence="6 13" id="KW-0479">Metal-binding</keyword>
<evidence type="ECO:0000256" key="8">
    <source>
        <dbReference type="ARBA" id="ARBA00022839"/>
    </source>
</evidence>
<evidence type="ECO:0000256" key="5">
    <source>
        <dbReference type="ARBA" id="ARBA00022722"/>
    </source>
</evidence>
<name>A0A2G6E4I7_9BACT</name>
<dbReference type="InterPro" id="IPR013343">
    <property type="entry name" value="CRISPR-assoc_prot_Cas4"/>
</dbReference>
<keyword evidence="12 13" id="KW-0464">Manganese</keyword>
<keyword evidence="8 13" id="KW-0269">Exonuclease</keyword>
<evidence type="ECO:0000256" key="11">
    <source>
        <dbReference type="ARBA" id="ARBA00023118"/>
    </source>
</evidence>
<evidence type="ECO:0000256" key="2">
    <source>
        <dbReference type="ARBA" id="ARBA00009189"/>
    </source>
</evidence>
<comment type="cofactor">
    <cofactor evidence="13">
        <name>Mg(2+)</name>
        <dbReference type="ChEBI" id="CHEBI:18420"/>
    </cofactor>
    <cofactor evidence="13">
        <name>Mn(2+)</name>
        <dbReference type="ChEBI" id="CHEBI:29035"/>
    </cofactor>
    <text evidence="13">Mg(2+) or Mn(2+) required for ssDNA cleavage activity.</text>
</comment>
<keyword evidence="10 13" id="KW-0411">Iron-sulfur</keyword>
<dbReference type="EC" id="3.1.12.1" evidence="3 13"/>
<dbReference type="PANTHER" id="PTHR36531:SF6">
    <property type="entry name" value="DNA REPLICATION ATP-DEPENDENT HELICASE_NUCLEASE DNA2"/>
    <property type="match status" value="1"/>
</dbReference>
<dbReference type="InterPro" id="IPR051827">
    <property type="entry name" value="Cas4_exonuclease"/>
</dbReference>
<dbReference type="GO" id="GO:0004527">
    <property type="term" value="F:exonuclease activity"/>
    <property type="evidence" value="ECO:0007669"/>
    <property type="project" value="UniProtKB-KW"/>
</dbReference>
<evidence type="ECO:0000313" key="15">
    <source>
        <dbReference type="EMBL" id="PID56979.1"/>
    </source>
</evidence>
<reference evidence="15 16" key="1">
    <citation type="submission" date="2017-10" db="EMBL/GenBank/DDBJ databases">
        <title>Novel microbial diversity and functional potential in the marine mammal oral microbiome.</title>
        <authorList>
            <person name="Dudek N.K."/>
            <person name="Sun C.L."/>
            <person name="Burstein D."/>
            <person name="Kantor R.S."/>
            <person name="Aliaga Goltsman D.S."/>
            <person name="Bik E.M."/>
            <person name="Thomas B.C."/>
            <person name="Banfield J.F."/>
            <person name="Relman D.A."/>
        </authorList>
    </citation>
    <scope>NUCLEOTIDE SEQUENCE [LARGE SCALE GENOMIC DNA]</scope>
    <source>
        <strain evidence="15">DOLZORAL124_49_17</strain>
    </source>
</reference>
<dbReference type="Proteomes" id="UP000229740">
    <property type="component" value="Unassembled WGS sequence"/>
</dbReference>
<protein>
    <recommendedName>
        <fullName evidence="4 13">CRISPR-associated exonuclease Cas4</fullName>
        <ecNumber evidence="3 13">3.1.12.1</ecNumber>
    </recommendedName>
</protein>
<evidence type="ECO:0000256" key="10">
    <source>
        <dbReference type="ARBA" id="ARBA00023014"/>
    </source>
</evidence>
<dbReference type="GO" id="GO:0051536">
    <property type="term" value="F:iron-sulfur cluster binding"/>
    <property type="evidence" value="ECO:0007669"/>
    <property type="project" value="UniProtKB-KW"/>
</dbReference>
<evidence type="ECO:0000256" key="6">
    <source>
        <dbReference type="ARBA" id="ARBA00022723"/>
    </source>
</evidence>
<evidence type="ECO:0000256" key="13">
    <source>
        <dbReference type="RuleBase" id="RU365022"/>
    </source>
</evidence>
<keyword evidence="5 13" id="KW-0540">Nuclease</keyword>
<comment type="similarity">
    <text evidence="2 13">Belongs to the CRISPR-associated exonuclease Cas4 family.</text>
</comment>
<dbReference type="Pfam" id="PF01930">
    <property type="entry name" value="Cas_Cas4"/>
    <property type="match status" value="1"/>
</dbReference>